<protein>
    <submittedName>
        <fullName evidence="1">Thymidylate synthase</fullName>
    </submittedName>
</protein>
<accession>A0A5C5ZVK4</accession>
<dbReference type="RefSeq" id="WP_146396936.1">
    <property type="nucleotide sequence ID" value="NZ_SJPQ01000001.1"/>
</dbReference>
<organism evidence="1 2">
    <name type="scientific">Pseudobythopirellula maris</name>
    <dbReference type="NCBI Taxonomy" id="2527991"/>
    <lineage>
        <taxon>Bacteria</taxon>
        <taxon>Pseudomonadati</taxon>
        <taxon>Planctomycetota</taxon>
        <taxon>Planctomycetia</taxon>
        <taxon>Pirellulales</taxon>
        <taxon>Lacipirellulaceae</taxon>
        <taxon>Pseudobythopirellula</taxon>
    </lineage>
</organism>
<dbReference type="EMBL" id="SJPQ01000001">
    <property type="protein sequence ID" value="TWT90253.1"/>
    <property type="molecule type" value="Genomic_DNA"/>
</dbReference>
<comment type="caution">
    <text evidence="1">The sequence shown here is derived from an EMBL/GenBank/DDBJ whole genome shotgun (WGS) entry which is preliminary data.</text>
</comment>
<dbReference type="OrthoDB" id="2111297at2"/>
<name>A0A5C5ZVK4_9BACT</name>
<reference evidence="1 2" key="1">
    <citation type="submission" date="2019-02" db="EMBL/GenBank/DDBJ databases">
        <title>Deep-cultivation of Planctomycetes and their phenomic and genomic characterization uncovers novel biology.</title>
        <authorList>
            <person name="Wiegand S."/>
            <person name="Jogler M."/>
            <person name="Boedeker C."/>
            <person name="Pinto D."/>
            <person name="Vollmers J."/>
            <person name="Rivas-Marin E."/>
            <person name="Kohn T."/>
            <person name="Peeters S.H."/>
            <person name="Heuer A."/>
            <person name="Rast P."/>
            <person name="Oberbeckmann S."/>
            <person name="Bunk B."/>
            <person name="Jeske O."/>
            <person name="Meyerdierks A."/>
            <person name="Storesund J.E."/>
            <person name="Kallscheuer N."/>
            <person name="Luecker S."/>
            <person name="Lage O.M."/>
            <person name="Pohl T."/>
            <person name="Merkel B.J."/>
            <person name="Hornburger P."/>
            <person name="Mueller R.-W."/>
            <person name="Bruemmer F."/>
            <person name="Labrenz M."/>
            <person name="Spormann A.M."/>
            <person name="Op Den Camp H."/>
            <person name="Overmann J."/>
            <person name="Amann R."/>
            <person name="Jetten M.S.M."/>
            <person name="Mascher T."/>
            <person name="Medema M.H."/>
            <person name="Devos D.P."/>
            <person name="Kaster A.-K."/>
            <person name="Ovreas L."/>
            <person name="Rohde M."/>
            <person name="Galperin M.Y."/>
            <person name="Jogler C."/>
        </authorList>
    </citation>
    <scope>NUCLEOTIDE SEQUENCE [LARGE SCALE GENOMIC DNA]</scope>
    <source>
        <strain evidence="1 2">Mal64</strain>
    </source>
</reference>
<evidence type="ECO:0000313" key="2">
    <source>
        <dbReference type="Proteomes" id="UP000315440"/>
    </source>
</evidence>
<evidence type="ECO:0000313" key="1">
    <source>
        <dbReference type="EMBL" id="TWT90253.1"/>
    </source>
</evidence>
<sequence>MPGAPTVVECSNLSIAWGHALLQVLQKPAGKCNPLVVSIAGFQGDLPPEDSAIRTATDAALSTAGCNSCDVSAMVIFPYKLWLRRKDLTSSEFGELCVDHLYPRLAALNPANRHGTYFARLMGFDAVRNGSVNRIDQVSEVIDRLSGDRHFRATGLQMTCFNPAADHSRQTRLGFPCLQHVGVDYEGKDSISITGFYPSQYIFDRAYGNYLGLAHLGHFIAYHTKLSLRRVTCIATRPLLGAGVSKSSLGQLRSVVEKRVTEEISHDK</sequence>
<gene>
    <name evidence="1" type="ORF">Mal64_06370</name>
</gene>
<keyword evidence="2" id="KW-1185">Reference proteome</keyword>
<dbReference type="Proteomes" id="UP000315440">
    <property type="component" value="Unassembled WGS sequence"/>
</dbReference>
<proteinExistence type="predicted"/>
<dbReference type="AlphaFoldDB" id="A0A5C5ZVK4"/>